<evidence type="ECO:0000313" key="2">
    <source>
        <dbReference type="Proteomes" id="UP001331936"/>
    </source>
</evidence>
<name>A0ABU7JXZ4_9NOCA</name>
<organism evidence="1 2">
    <name type="scientific">Rhodococcus chondri</name>
    <dbReference type="NCBI Taxonomy" id="3065941"/>
    <lineage>
        <taxon>Bacteria</taxon>
        <taxon>Bacillati</taxon>
        <taxon>Actinomycetota</taxon>
        <taxon>Actinomycetes</taxon>
        <taxon>Mycobacteriales</taxon>
        <taxon>Nocardiaceae</taxon>
        <taxon>Rhodococcus</taxon>
    </lineage>
</organism>
<dbReference type="Proteomes" id="UP001331936">
    <property type="component" value="Unassembled WGS sequence"/>
</dbReference>
<keyword evidence="2" id="KW-1185">Reference proteome</keyword>
<sequence>MITTPQAAAERSCELPRVSGERFAGFAVIGAPFASGHYLALRRFPTNSIGDGYTSVWHRDPDGARTVYSDVPPELSCPRFLGQALSRTEQTDVRAEWTGPTDLHVTAGNELEWDLRMTTSPSTTAMNVAGRLMPDALWHSPAVLAAMGRVAGPMLGVGKVRLGGHVPNGQWFRANPRQLWTAHTVRAVVGGSELGSDGPLAEQAAFGDFWLPQRALFATVQAWFEPFDDRRHLAARPQVERSSGDR</sequence>
<dbReference type="EMBL" id="JAUZMZ010000186">
    <property type="protein sequence ID" value="MEE2034794.1"/>
    <property type="molecule type" value="Genomic_DNA"/>
</dbReference>
<dbReference type="RefSeq" id="WP_330154152.1">
    <property type="nucleotide sequence ID" value="NZ_JAUZMZ010000186.1"/>
</dbReference>
<accession>A0ABU7JXZ4</accession>
<comment type="caution">
    <text evidence="1">The sequence shown here is derived from an EMBL/GenBank/DDBJ whole genome shotgun (WGS) entry which is preliminary data.</text>
</comment>
<proteinExistence type="predicted"/>
<gene>
    <name evidence="1" type="ORF">Q8814_22225</name>
</gene>
<reference evidence="1 2" key="1">
    <citation type="submission" date="2023-08" db="EMBL/GenBank/DDBJ databases">
        <authorList>
            <person name="Girao M."/>
            <person name="Carvalho M.F."/>
        </authorList>
    </citation>
    <scope>NUCLEOTIDE SEQUENCE [LARGE SCALE GENOMIC DNA]</scope>
    <source>
        <strain evidence="1 2">CC-R104</strain>
    </source>
</reference>
<protein>
    <submittedName>
        <fullName evidence="1">Uncharacterized protein</fullName>
    </submittedName>
</protein>
<evidence type="ECO:0000313" key="1">
    <source>
        <dbReference type="EMBL" id="MEE2034794.1"/>
    </source>
</evidence>